<accession>A0A4S4DJ60</accession>
<dbReference type="Proteomes" id="UP000306102">
    <property type="component" value="Unassembled WGS sequence"/>
</dbReference>
<evidence type="ECO:0000313" key="3">
    <source>
        <dbReference type="Proteomes" id="UP000306102"/>
    </source>
</evidence>
<feature type="compositionally biased region" description="Polar residues" evidence="1">
    <location>
        <begin position="459"/>
        <end position="482"/>
    </location>
</feature>
<proteinExistence type="predicted"/>
<keyword evidence="3" id="KW-1185">Reference proteome</keyword>
<sequence>MVCGQSGDGEMTTRCSLAVSPQNPSHRHLPTTQATFYTIYGERRTIYTSNDLHEEAPDSDDLQRATTKRRSAIELVRYSLQGRYLDTCVPDVSPAKKKIKLKGHATPHVPYVYRYGCTCTGYILYGQYIDGYAMGTVLVTIILYGRRLSFPPSPPLPLSPPLQLPFICKSIAFLPLFPTLSGIVESPHFLTIRTTSVERIASLRKSTIEPMNLVRLSTSEQNTLVRPSTSETPFRLRVAVAFRLRVVVAFLFATKRGEREREVAVRRREGMDTADEVIDRPPPEFQEDVKDSVIDLSLTDSTELWLIQWPINQAVDFDGQELSLKLHHDGLLGRKSYDVVSYNAEVPNATVFLSSASESKIVGKISRRVSLVHYPEPSELEKQNTSHQKQMYQRSSGTSLTNSSHRFATHTQSTRPRSSKSSGSNAASMLSSKYTSSLSEVGEPSKPPKREHIEEPTRSIDQFTQDSGRGHSVVTSSGSLEQSNDRKSKKKKKLVE</sequence>
<evidence type="ECO:0000256" key="1">
    <source>
        <dbReference type="SAM" id="MobiDB-lite"/>
    </source>
</evidence>
<evidence type="ECO:0000313" key="2">
    <source>
        <dbReference type="EMBL" id="THG02883.1"/>
    </source>
</evidence>
<gene>
    <name evidence="2" type="ORF">TEA_014931</name>
</gene>
<feature type="compositionally biased region" description="Polar residues" evidence="1">
    <location>
        <begin position="385"/>
        <end position="412"/>
    </location>
</feature>
<feature type="compositionally biased region" description="Low complexity" evidence="1">
    <location>
        <begin position="413"/>
        <end position="439"/>
    </location>
</feature>
<dbReference type="InterPro" id="IPR038823">
    <property type="entry name" value="MED2_plant"/>
</dbReference>
<organism evidence="2 3">
    <name type="scientific">Camellia sinensis var. sinensis</name>
    <name type="common">China tea</name>
    <dbReference type="NCBI Taxonomy" id="542762"/>
    <lineage>
        <taxon>Eukaryota</taxon>
        <taxon>Viridiplantae</taxon>
        <taxon>Streptophyta</taxon>
        <taxon>Embryophyta</taxon>
        <taxon>Tracheophyta</taxon>
        <taxon>Spermatophyta</taxon>
        <taxon>Magnoliopsida</taxon>
        <taxon>eudicotyledons</taxon>
        <taxon>Gunneridae</taxon>
        <taxon>Pentapetalae</taxon>
        <taxon>asterids</taxon>
        <taxon>Ericales</taxon>
        <taxon>Theaceae</taxon>
        <taxon>Camellia</taxon>
    </lineage>
</organism>
<comment type="caution">
    <text evidence="2">The sequence shown here is derived from an EMBL/GenBank/DDBJ whole genome shotgun (WGS) entry which is preliminary data.</text>
</comment>
<feature type="region of interest" description="Disordered" evidence="1">
    <location>
        <begin position="376"/>
        <end position="496"/>
    </location>
</feature>
<dbReference type="AlphaFoldDB" id="A0A4S4DJ60"/>
<dbReference type="EMBL" id="SDRB02011097">
    <property type="protein sequence ID" value="THG02883.1"/>
    <property type="molecule type" value="Genomic_DNA"/>
</dbReference>
<protein>
    <submittedName>
        <fullName evidence="2">Uncharacterized protein</fullName>
    </submittedName>
</protein>
<feature type="compositionally biased region" description="Basic and acidic residues" evidence="1">
    <location>
        <begin position="446"/>
        <end position="458"/>
    </location>
</feature>
<dbReference type="PANTHER" id="PTHR36407">
    <property type="entry name" value="MEDIATOR-ASSOCIATED PROTEIN 2"/>
    <property type="match status" value="1"/>
</dbReference>
<reference evidence="2 3" key="1">
    <citation type="journal article" date="2018" name="Proc. Natl. Acad. Sci. U.S.A.">
        <title>Draft genome sequence of Camellia sinensis var. sinensis provides insights into the evolution of the tea genome and tea quality.</title>
        <authorList>
            <person name="Wei C."/>
            <person name="Yang H."/>
            <person name="Wang S."/>
            <person name="Zhao J."/>
            <person name="Liu C."/>
            <person name="Gao L."/>
            <person name="Xia E."/>
            <person name="Lu Y."/>
            <person name="Tai Y."/>
            <person name="She G."/>
            <person name="Sun J."/>
            <person name="Cao H."/>
            <person name="Tong W."/>
            <person name="Gao Q."/>
            <person name="Li Y."/>
            <person name="Deng W."/>
            <person name="Jiang X."/>
            <person name="Wang W."/>
            <person name="Chen Q."/>
            <person name="Zhang S."/>
            <person name="Li H."/>
            <person name="Wu J."/>
            <person name="Wang P."/>
            <person name="Li P."/>
            <person name="Shi C."/>
            <person name="Zheng F."/>
            <person name="Jian J."/>
            <person name="Huang B."/>
            <person name="Shan D."/>
            <person name="Shi M."/>
            <person name="Fang C."/>
            <person name="Yue Y."/>
            <person name="Li F."/>
            <person name="Li D."/>
            <person name="Wei S."/>
            <person name="Han B."/>
            <person name="Jiang C."/>
            <person name="Yin Y."/>
            <person name="Xia T."/>
            <person name="Zhang Z."/>
            <person name="Bennetzen J.L."/>
            <person name="Zhao S."/>
            <person name="Wan X."/>
        </authorList>
    </citation>
    <scope>NUCLEOTIDE SEQUENCE [LARGE SCALE GENOMIC DNA]</scope>
    <source>
        <strain evidence="3">cv. Shuchazao</strain>
        <tissue evidence="2">Leaf</tissue>
    </source>
</reference>
<feature type="compositionally biased region" description="Basic residues" evidence="1">
    <location>
        <begin position="487"/>
        <end position="496"/>
    </location>
</feature>
<dbReference type="PANTHER" id="PTHR36407:SF1">
    <property type="entry name" value="MEDIATOR-ASSOCIATED PROTEIN 2"/>
    <property type="match status" value="1"/>
</dbReference>
<dbReference type="STRING" id="542762.A0A4S4DJ60"/>
<name>A0A4S4DJ60_CAMSN</name>